<dbReference type="SUPFAM" id="SSF56436">
    <property type="entry name" value="C-type lectin-like"/>
    <property type="match status" value="1"/>
</dbReference>
<dbReference type="EMBL" id="CAJHNH020001729">
    <property type="protein sequence ID" value="CAG5124222.1"/>
    <property type="molecule type" value="Genomic_DNA"/>
</dbReference>
<dbReference type="PROSITE" id="PS00615">
    <property type="entry name" value="C_TYPE_LECTIN_1"/>
    <property type="match status" value="1"/>
</dbReference>
<evidence type="ECO:0000313" key="3">
    <source>
        <dbReference type="EMBL" id="CAG5124222.1"/>
    </source>
</evidence>
<dbReference type="Gene3D" id="3.10.100.10">
    <property type="entry name" value="Mannose-Binding Protein A, subunit A"/>
    <property type="match status" value="1"/>
</dbReference>
<protein>
    <recommendedName>
        <fullName evidence="2">C-type lectin domain-containing protein</fullName>
    </recommendedName>
</protein>
<reference evidence="3" key="1">
    <citation type="submission" date="2021-04" db="EMBL/GenBank/DDBJ databases">
        <authorList>
            <consortium name="Molecular Ecology Group"/>
        </authorList>
    </citation>
    <scope>NUCLEOTIDE SEQUENCE</scope>
</reference>
<evidence type="ECO:0000259" key="2">
    <source>
        <dbReference type="PROSITE" id="PS50041"/>
    </source>
</evidence>
<evidence type="ECO:0000313" key="4">
    <source>
        <dbReference type="Proteomes" id="UP000678393"/>
    </source>
</evidence>
<dbReference type="InterPro" id="IPR050111">
    <property type="entry name" value="C-type_lectin/snaclec_domain"/>
</dbReference>
<gene>
    <name evidence="3" type="ORF">CUNI_LOCUS9780</name>
</gene>
<dbReference type="AlphaFoldDB" id="A0A8S3ZB67"/>
<keyword evidence="1" id="KW-1015">Disulfide bond</keyword>
<dbReference type="OrthoDB" id="6285913at2759"/>
<dbReference type="Proteomes" id="UP000678393">
    <property type="component" value="Unassembled WGS sequence"/>
</dbReference>
<dbReference type="InterPro" id="IPR016187">
    <property type="entry name" value="CTDL_fold"/>
</dbReference>
<dbReference type="InterPro" id="IPR016186">
    <property type="entry name" value="C-type_lectin-like/link_sf"/>
</dbReference>
<dbReference type="CDD" id="cd00037">
    <property type="entry name" value="CLECT"/>
    <property type="match status" value="1"/>
</dbReference>
<accession>A0A8S3ZB67</accession>
<dbReference type="PANTHER" id="PTHR22803">
    <property type="entry name" value="MANNOSE, PHOSPHOLIPASE, LECTIN RECEPTOR RELATED"/>
    <property type="match status" value="1"/>
</dbReference>
<feature type="domain" description="C-type lectin" evidence="2">
    <location>
        <begin position="50"/>
        <end position="168"/>
    </location>
</feature>
<sequence>MCVHCLYVLTCVVATTVYVQSLYVLTGVVATTVCVQCLYVQDCRKGWQYFGESCYGFGASRTVWGAAQAICKVYNGKLAEIETFEENEFLKNLAKSKQADRVFLGGTDIFGEGNWEWSSSGKHIFPFVDWVPGEPNDSSGQDCLILDRQNEYSWDDYSCNMAVYFICEAKSTEIVG</sequence>
<name>A0A8S3ZB67_9EUPU</name>
<dbReference type="Pfam" id="PF00059">
    <property type="entry name" value="Lectin_C"/>
    <property type="match status" value="1"/>
</dbReference>
<dbReference type="InterPro" id="IPR018378">
    <property type="entry name" value="C-type_lectin_CS"/>
</dbReference>
<dbReference type="InterPro" id="IPR001304">
    <property type="entry name" value="C-type_lectin-like"/>
</dbReference>
<keyword evidence="4" id="KW-1185">Reference proteome</keyword>
<organism evidence="3 4">
    <name type="scientific">Candidula unifasciata</name>
    <dbReference type="NCBI Taxonomy" id="100452"/>
    <lineage>
        <taxon>Eukaryota</taxon>
        <taxon>Metazoa</taxon>
        <taxon>Spiralia</taxon>
        <taxon>Lophotrochozoa</taxon>
        <taxon>Mollusca</taxon>
        <taxon>Gastropoda</taxon>
        <taxon>Heterobranchia</taxon>
        <taxon>Euthyneura</taxon>
        <taxon>Panpulmonata</taxon>
        <taxon>Eupulmonata</taxon>
        <taxon>Stylommatophora</taxon>
        <taxon>Helicina</taxon>
        <taxon>Helicoidea</taxon>
        <taxon>Geomitridae</taxon>
        <taxon>Candidula</taxon>
    </lineage>
</organism>
<dbReference type="SMART" id="SM00034">
    <property type="entry name" value="CLECT"/>
    <property type="match status" value="1"/>
</dbReference>
<evidence type="ECO:0000256" key="1">
    <source>
        <dbReference type="ARBA" id="ARBA00023157"/>
    </source>
</evidence>
<proteinExistence type="predicted"/>
<comment type="caution">
    <text evidence="3">The sequence shown here is derived from an EMBL/GenBank/DDBJ whole genome shotgun (WGS) entry which is preliminary data.</text>
</comment>
<dbReference type="PROSITE" id="PS50041">
    <property type="entry name" value="C_TYPE_LECTIN_2"/>
    <property type="match status" value="1"/>
</dbReference>